<dbReference type="PANTHER" id="PTHR40940:SF2">
    <property type="entry name" value="BATD"/>
    <property type="match status" value="1"/>
</dbReference>
<keyword evidence="4" id="KW-1185">Reference proteome</keyword>
<protein>
    <submittedName>
        <fullName evidence="3">Protein BatD</fullName>
    </submittedName>
</protein>
<keyword evidence="2" id="KW-0732">Signal</keyword>
<keyword evidence="1" id="KW-0472">Membrane</keyword>
<evidence type="ECO:0000256" key="1">
    <source>
        <dbReference type="SAM" id="Phobius"/>
    </source>
</evidence>
<organism evidence="3 4">
    <name type="scientific">Paenibacillus psychroresistens</name>
    <dbReference type="NCBI Taxonomy" id="1778678"/>
    <lineage>
        <taxon>Bacteria</taxon>
        <taxon>Bacillati</taxon>
        <taxon>Bacillota</taxon>
        <taxon>Bacilli</taxon>
        <taxon>Bacillales</taxon>
        <taxon>Paenibacillaceae</taxon>
        <taxon>Paenibacillus</taxon>
    </lineage>
</organism>
<proteinExistence type="predicted"/>
<evidence type="ECO:0000313" key="4">
    <source>
        <dbReference type="Proteomes" id="UP000426246"/>
    </source>
</evidence>
<feature type="chain" id="PRO_5025346950" evidence="2">
    <location>
        <begin position="31"/>
        <end position="578"/>
    </location>
</feature>
<feature type="transmembrane region" description="Helical" evidence="1">
    <location>
        <begin position="435"/>
        <end position="456"/>
    </location>
</feature>
<dbReference type="PANTHER" id="PTHR40940">
    <property type="entry name" value="PROTEIN BATD-RELATED"/>
    <property type="match status" value="1"/>
</dbReference>
<dbReference type="Pfam" id="PF13584">
    <property type="entry name" value="BatD"/>
    <property type="match status" value="2"/>
</dbReference>
<evidence type="ECO:0000313" key="3">
    <source>
        <dbReference type="EMBL" id="QGQ95658.1"/>
    </source>
</evidence>
<dbReference type="KEGG" id="ppsc:EHS13_12570"/>
<gene>
    <name evidence="3" type="ORF">EHS13_12570</name>
</gene>
<reference evidence="4" key="1">
    <citation type="submission" date="2018-11" db="EMBL/GenBank/DDBJ databases">
        <title>Complete genome sequence of Paenibacillus sp. ML311-T8.</title>
        <authorList>
            <person name="Nam Y.-D."/>
            <person name="Kang J."/>
            <person name="Chung W.-H."/>
            <person name="Park Y.S."/>
        </authorList>
    </citation>
    <scope>NUCLEOTIDE SEQUENCE [LARGE SCALE GENOMIC DNA]</scope>
    <source>
        <strain evidence="4">ML311-T8</strain>
    </source>
</reference>
<accession>A0A6B8RJZ0</accession>
<dbReference type="RefSeq" id="WP_155700694.1">
    <property type="nucleotide sequence ID" value="NZ_CP034235.1"/>
</dbReference>
<dbReference type="AlphaFoldDB" id="A0A6B8RJZ0"/>
<dbReference type="EMBL" id="CP034235">
    <property type="protein sequence ID" value="QGQ95658.1"/>
    <property type="molecule type" value="Genomic_DNA"/>
</dbReference>
<feature type="signal peptide" evidence="2">
    <location>
        <begin position="1"/>
        <end position="30"/>
    </location>
</feature>
<sequence length="578" mass="64482">MTGRIRSIKVALALFIIAAYMLSISPSVQAAQTPQFRIDIDSLTLQKGVAANLKLAMVDANGAEVIEVNGLENFDILSRSESSATQIANGVETNEQDVNYSIMPKKAGSFTLQGSVKYDGKNYQTNVLQINVSEAKPSENSEAEDVYVKTLLSDEEVYFGQKVVLSYELYTRYNIENFGFLDSPGLDGFISKDIPREQLKSEIIEIDGKKHAKYEAKQSMLTPIKTGTYTIPAYKFQVNVSSGSFFDSSKPVYLQTESKQLTVKPLPLANQPADFSGIVGKLSLDSKISTNTIKYGDSVTLQVTATSNGDLDILKEVVKDELPGFSVFQTEKNKQEAIANNQYINMKEFEIILVPKVNGDIKIDPIHISYFNPETGSYEQAEIPGTTITVSGEIPQAQAASNNETAAVEAVSINQVSYNSQNEGILTLHLKKAHLYIGLGIVVLLIVIAAFGIWFFSHRKKYDKTLQVLYKECMHLNDPTEIYNQFNSMIKHVYSISIKANTRNIIANRLEDSELTDHVMEIMDYMEQGKYRSDQANSFLKTKMKLIYKLLTNQRRRANENQAIRFRAQSDGSAVERG</sequence>
<dbReference type="Proteomes" id="UP000426246">
    <property type="component" value="Chromosome"/>
</dbReference>
<dbReference type="OrthoDB" id="2079210at2"/>
<evidence type="ECO:0000256" key="2">
    <source>
        <dbReference type="SAM" id="SignalP"/>
    </source>
</evidence>
<dbReference type="InterPro" id="IPR025738">
    <property type="entry name" value="BatD"/>
</dbReference>
<keyword evidence="1" id="KW-1133">Transmembrane helix</keyword>
<name>A0A6B8RJZ0_9BACL</name>
<keyword evidence="1" id="KW-0812">Transmembrane</keyword>